<dbReference type="PANTHER" id="PTHR31495">
    <property type="entry name" value="PEROXYGENASE 3-RELATED"/>
    <property type="match status" value="1"/>
</dbReference>
<feature type="region of interest" description="Disordered" evidence="2">
    <location>
        <begin position="34"/>
        <end position="55"/>
    </location>
</feature>
<protein>
    <submittedName>
        <fullName evidence="4">7745_t:CDS:1</fullName>
    </submittedName>
</protein>
<evidence type="ECO:0000256" key="2">
    <source>
        <dbReference type="SAM" id="MobiDB-lite"/>
    </source>
</evidence>
<accession>A0A9N9GRW0</accession>
<feature type="domain" description="EF-hand" evidence="3">
    <location>
        <begin position="52"/>
        <end position="87"/>
    </location>
</feature>
<name>A0A9N9GRW0_9GLOM</name>
<dbReference type="GO" id="GO:0005509">
    <property type="term" value="F:calcium ion binding"/>
    <property type="evidence" value="ECO:0007669"/>
    <property type="project" value="InterPro"/>
</dbReference>
<organism evidence="4 5">
    <name type="scientific">Paraglomus brasilianum</name>
    <dbReference type="NCBI Taxonomy" id="144538"/>
    <lineage>
        <taxon>Eukaryota</taxon>
        <taxon>Fungi</taxon>
        <taxon>Fungi incertae sedis</taxon>
        <taxon>Mucoromycota</taxon>
        <taxon>Glomeromycotina</taxon>
        <taxon>Glomeromycetes</taxon>
        <taxon>Paraglomerales</taxon>
        <taxon>Paraglomeraceae</taxon>
        <taxon>Paraglomus</taxon>
    </lineage>
</organism>
<dbReference type="OrthoDB" id="640742at2759"/>
<dbReference type="PANTHER" id="PTHR31495:SF0">
    <property type="entry name" value="BINDING PROTEIN CALEOSIN, PUTATIVE (AFU_ORTHOLOGUE AFUA_5G13750)-RELATED"/>
    <property type="match status" value="1"/>
</dbReference>
<dbReference type="InterPro" id="IPR007736">
    <property type="entry name" value="Caleosin-related"/>
</dbReference>
<evidence type="ECO:0000259" key="3">
    <source>
        <dbReference type="PROSITE" id="PS50222"/>
    </source>
</evidence>
<comment type="similarity">
    <text evidence="1">Belongs to the caleosin family.</text>
</comment>
<dbReference type="InterPro" id="IPR002048">
    <property type="entry name" value="EF_hand_dom"/>
</dbReference>
<dbReference type="EMBL" id="CAJVPI010001751">
    <property type="protein sequence ID" value="CAG8625351.1"/>
    <property type="molecule type" value="Genomic_DNA"/>
</dbReference>
<feature type="compositionally biased region" description="Basic and acidic residues" evidence="2">
    <location>
        <begin position="39"/>
        <end position="51"/>
    </location>
</feature>
<dbReference type="Pfam" id="PF05042">
    <property type="entry name" value="Caleosin"/>
    <property type="match status" value="1"/>
</dbReference>
<proteinExistence type="inferred from homology"/>
<evidence type="ECO:0000256" key="1">
    <source>
        <dbReference type="ARBA" id="ARBA00006765"/>
    </source>
</evidence>
<dbReference type="InterPro" id="IPR011992">
    <property type="entry name" value="EF-hand-dom_pair"/>
</dbReference>
<comment type="caution">
    <text evidence="4">The sequence shown here is derived from an EMBL/GenBank/DDBJ whole genome shotgun (WGS) entry which is preliminary data.</text>
</comment>
<evidence type="ECO:0000313" key="4">
    <source>
        <dbReference type="EMBL" id="CAG8625351.1"/>
    </source>
</evidence>
<dbReference type="GO" id="GO:0004497">
    <property type="term" value="F:monooxygenase activity"/>
    <property type="evidence" value="ECO:0007669"/>
    <property type="project" value="TreeGrafter"/>
</dbReference>
<dbReference type="PROSITE" id="PS50222">
    <property type="entry name" value="EF_HAND_2"/>
    <property type="match status" value="1"/>
</dbReference>
<evidence type="ECO:0000313" key="5">
    <source>
        <dbReference type="Proteomes" id="UP000789739"/>
    </source>
</evidence>
<dbReference type="Proteomes" id="UP000789739">
    <property type="component" value="Unassembled WGS sequence"/>
</dbReference>
<dbReference type="SUPFAM" id="SSF47473">
    <property type="entry name" value="EF-hand"/>
    <property type="match status" value="1"/>
</dbReference>
<sequence>MGNFETEIDSVPITKERRVPKDIDILNNAGLPRANIAASRERPSGTEEGRPRQRTVLQQHVEFFDRDHDGIIRPYDTYYGFRRLGFNPLFCLTAVSIIHPSFSYVTQPSWIPSLTFSINTNYIHSGKHGSDTESYDTEGRFVPEKFEEIFSKYSHQTQDALTFREIVTMIRGNANIMDFFGVFAMVFEWGALWLLRARNGLLLKEDVRAQYDVSRARNKRAQKQKQINQLRSHEGRQPAVSIDWSQIDDEN</sequence>
<reference evidence="4" key="1">
    <citation type="submission" date="2021-06" db="EMBL/GenBank/DDBJ databases">
        <authorList>
            <person name="Kallberg Y."/>
            <person name="Tangrot J."/>
            <person name="Rosling A."/>
        </authorList>
    </citation>
    <scope>NUCLEOTIDE SEQUENCE</scope>
    <source>
        <strain evidence="4">BR232B</strain>
    </source>
</reference>
<gene>
    <name evidence="4" type="ORF">PBRASI_LOCUS8946</name>
</gene>
<dbReference type="AlphaFoldDB" id="A0A9N9GRW0"/>
<feature type="region of interest" description="Disordered" evidence="2">
    <location>
        <begin position="222"/>
        <end position="251"/>
    </location>
</feature>
<keyword evidence="5" id="KW-1185">Reference proteome</keyword>